<evidence type="ECO:0000256" key="2">
    <source>
        <dbReference type="ARBA" id="ARBA00022475"/>
    </source>
</evidence>
<evidence type="ECO:0000256" key="6">
    <source>
        <dbReference type="ARBA" id="ARBA00023136"/>
    </source>
</evidence>
<dbReference type="GO" id="GO:0098552">
    <property type="term" value="C:side of membrane"/>
    <property type="evidence" value="ECO:0007669"/>
    <property type="project" value="UniProtKB-KW"/>
</dbReference>
<gene>
    <name evidence="12" type="ORF">VNO80_10855</name>
</gene>
<evidence type="ECO:0000256" key="11">
    <source>
        <dbReference type="SAM" id="MobiDB-lite"/>
    </source>
</evidence>
<evidence type="ECO:0000313" key="13">
    <source>
        <dbReference type="Proteomes" id="UP001374584"/>
    </source>
</evidence>
<feature type="compositionally biased region" description="Low complexity" evidence="11">
    <location>
        <begin position="77"/>
        <end position="86"/>
    </location>
</feature>
<evidence type="ECO:0000256" key="5">
    <source>
        <dbReference type="ARBA" id="ARBA00022974"/>
    </source>
</evidence>
<keyword evidence="7" id="KW-0325">Glycoprotein</keyword>
<name>A0AAN9REZ7_PHACN</name>
<evidence type="ECO:0000256" key="1">
    <source>
        <dbReference type="ARBA" id="ARBA00004609"/>
    </source>
</evidence>
<dbReference type="PANTHER" id="PTHR36321:SF2">
    <property type="entry name" value="CLASSICAL ARABINOGALACTAN PROTEIN 1"/>
    <property type="match status" value="1"/>
</dbReference>
<comment type="caution">
    <text evidence="12">The sequence shown here is derived from an EMBL/GenBank/DDBJ whole genome shotgun (WGS) entry which is preliminary data.</text>
</comment>
<dbReference type="InterPro" id="IPR044959">
    <property type="entry name" value="AGP"/>
</dbReference>
<dbReference type="PANTHER" id="PTHR36321">
    <property type="entry name" value="CLASSICAL ARABINOGALACTAN PROTEIN 9"/>
    <property type="match status" value="1"/>
</dbReference>
<accession>A0AAN9REZ7</accession>
<organism evidence="12 13">
    <name type="scientific">Phaseolus coccineus</name>
    <name type="common">Scarlet runner bean</name>
    <name type="synonym">Phaseolus multiflorus</name>
    <dbReference type="NCBI Taxonomy" id="3886"/>
    <lineage>
        <taxon>Eukaryota</taxon>
        <taxon>Viridiplantae</taxon>
        <taxon>Streptophyta</taxon>
        <taxon>Embryophyta</taxon>
        <taxon>Tracheophyta</taxon>
        <taxon>Spermatophyta</taxon>
        <taxon>Magnoliopsida</taxon>
        <taxon>eudicotyledons</taxon>
        <taxon>Gunneridae</taxon>
        <taxon>Pentapetalae</taxon>
        <taxon>rosids</taxon>
        <taxon>fabids</taxon>
        <taxon>Fabales</taxon>
        <taxon>Fabaceae</taxon>
        <taxon>Papilionoideae</taxon>
        <taxon>50 kb inversion clade</taxon>
        <taxon>NPAAA clade</taxon>
        <taxon>indigoferoid/millettioid clade</taxon>
        <taxon>Phaseoleae</taxon>
        <taxon>Phaseolus</taxon>
    </lineage>
</organism>
<reference evidence="12 13" key="1">
    <citation type="submission" date="2024-01" db="EMBL/GenBank/DDBJ databases">
        <title>The genomes of 5 underutilized Papilionoideae crops provide insights into root nodulation and disease resistanc.</title>
        <authorList>
            <person name="Jiang F."/>
        </authorList>
    </citation>
    <scope>NUCLEOTIDE SEQUENCE [LARGE SCALE GENOMIC DNA]</scope>
    <source>
        <strain evidence="12">JINMINGXINNONG_FW02</strain>
        <tissue evidence="12">Leaves</tissue>
    </source>
</reference>
<feature type="compositionally biased region" description="Low complexity" evidence="11">
    <location>
        <begin position="94"/>
        <end position="110"/>
    </location>
</feature>
<feature type="region of interest" description="Disordered" evidence="11">
    <location>
        <begin position="77"/>
        <end position="165"/>
    </location>
</feature>
<dbReference type="Proteomes" id="UP001374584">
    <property type="component" value="Unassembled WGS sequence"/>
</dbReference>
<keyword evidence="4" id="KW-0732">Signal</keyword>
<evidence type="ECO:0000313" key="12">
    <source>
        <dbReference type="EMBL" id="KAK7368824.1"/>
    </source>
</evidence>
<evidence type="ECO:0000256" key="3">
    <source>
        <dbReference type="ARBA" id="ARBA00022622"/>
    </source>
</evidence>
<evidence type="ECO:0000256" key="7">
    <source>
        <dbReference type="ARBA" id="ARBA00023180"/>
    </source>
</evidence>
<dbReference type="GO" id="GO:0005886">
    <property type="term" value="C:plasma membrane"/>
    <property type="evidence" value="ECO:0007669"/>
    <property type="project" value="UniProtKB-SubCell"/>
</dbReference>
<keyword evidence="6" id="KW-0472">Membrane</keyword>
<sequence length="187" mass="18860">MAANDSLQSDYASINTLQPSVSLHYTHVLTLQNIFSDTIQLTLHNPFVYHSLSTMANSTVVFTLVAALLVTSALAQSPASSPALSPKRTPVATPRSSPSPALSPSAESPSSSPPVPALNGPSPSPTGIDSPPLPPSDSPAGTPSVTPSAISAPPTEAPTPSQNGAALNRFTLAGSAAAVVLAAVLFM</sequence>
<keyword evidence="2" id="KW-1003">Cell membrane</keyword>
<evidence type="ECO:0000256" key="9">
    <source>
        <dbReference type="ARBA" id="ARBA00025294"/>
    </source>
</evidence>
<evidence type="ECO:0000256" key="4">
    <source>
        <dbReference type="ARBA" id="ARBA00022729"/>
    </source>
</evidence>
<evidence type="ECO:0000256" key="10">
    <source>
        <dbReference type="ARBA" id="ARBA00025756"/>
    </source>
</evidence>
<dbReference type="EMBL" id="JAYMYR010000004">
    <property type="protein sequence ID" value="KAK7368824.1"/>
    <property type="molecule type" value="Genomic_DNA"/>
</dbReference>
<proteinExistence type="inferred from homology"/>
<keyword evidence="3" id="KW-0336">GPI-anchor</keyword>
<keyword evidence="8" id="KW-0449">Lipoprotein</keyword>
<comment type="function">
    <text evidence="9">Proteoglycan that seems to be implicated in diverse developmental roles such as differentiation, cell-cell recognition, embryogenesis and programmed cell death.</text>
</comment>
<evidence type="ECO:0000256" key="8">
    <source>
        <dbReference type="ARBA" id="ARBA00023288"/>
    </source>
</evidence>
<keyword evidence="13" id="KW-1185">Reference proteome</keyword>
<protein>
    <submittedName>
        <fullName evidence="12">Uncharacterized protein</fullName>
    </submittedName>
</protein>
<comment type="subcellular location">
    <subcellularLocation>
        <location evidence="1">Cell membrane</location>
        <topology evidence="1">Lipid-anchor</topology>
        <topology evidence="1">GPI-anchor</topology>
    </subcellularLocation>
</comment>
<dbReference type="AlphaFoldDB" id="A0AAN9REZ7"/>
<comment type="similarity">
    <text evidence="10">Belongs to the classical AGP family.</text>
</comment>
<keyword evidence="5" id="KW-0654">Proteoglycan</keyword>